<keyword evidence="2" id="KW-0813">Transport</keyword>
<dbReference type="GO" id="GO:0016020">
    <property type="term" value="C:membrane"/>
    <property type="evidence" value="ECO:0007669"/>
    <property type="project" value="UniProtKB-SubCell"/>
</dbReference>
<feature type="transmembrane region" description="Helical" evidence="6">
    <location>
        <begin position="479"/>
        <end position="501"/>
    </location>
</feature>
<dbReference type="PANTHER" id="PTHR23511">
    <property type="entry name" value="SYNAPTIC VESICLE GLYCOPROTEIN 2"/>
    <property type="match status" value="1"/>
</dbReference>
<feature type="transmembrane region" description="Helical" evidence="6">
    <location>
        <begin position="57"/>
        <end position="84"/>
    </location>
</feature>
<feature type="transmembrane region" description="Helical" evidence="6">
    <location>
        <begin position="90"/>
        <end position="112"/>
    </location>
</feature>
<feature type="transmembrane region" description="Helical" evidence="6">
    <location>
        <begin position="446"/>
        <end position="467"/>
    </location>
</feature>
<name>A0A1U7LML4_NEOID</name>
<dbReference type="Pfam" id="PF07690">
    <property type="entry name" value="MFS_1"/>
    <property type="match status" value="1"/>
</dbReference>
<evidence type="ECO:0000256" key="2">
    <source>
        <dbReference type="ARBA" id="ARBA00022448"/>
    </source>
</evidence>
<protein>
    <submittedName>
        <fullName evidence="8">Putative MFS-type transporter</fullName>
    </submittedName>
</protein>
<dbReference type="InterPro" id="IPR020846">
    <property type="entry name" value="MFS_dom"/>
</dbReference>
<reference evidence="8 9" key="1">
    <citation type="submission" date="2016-04" db="EMBL/GenBank/DDBJ databases">
        <title>Evolutionary innovation and constraint leading to complex multicellularity in the Ascomycota.</title>
        <authorList>
            <person name="Cisse O."/>
            <person name="Nguyen A."/>
            <person name="Hewitt D.A."/>
            <person name="Jedd G."/>
            <person name="Stajich J.E."/>
        </authorList>
    </citation>
    <scope>NUCLEOTIDE SEQUENCE [LARGE SCALE GENOMIC DNA]</scope>
    <source>
        <strain evidence="8 9">DAH-3</strain>
    </source>
</reference>
<dbReference type="PANTHER" id="PTHR23511:SF5">
    <property type="entry name" value="MAJOR FACILITATOR-TYPE TRANSPORTER HXNZ-RELATED"/>
    <property type="match status" value="1"/>
</dbReference>
<evidence type="ECO:0000313" key="9">
    <source>
        <dbReference type="Proteomes" id="UP000186594"/>
    </source>
</evidence>
<keyword evidence="9" id="KW-1185">Reference proteome</keyword>
<evidence type="ECO:0000256" key="3">
    <source>
        <dbReference type="ARBA" id="ARBA00022692"/>
    </source>
</evidence>
<dbReference type="OMA" id="MNESARW"/>
<keyword evidence="5 6" id="KW-0472">Membrane</keyword>
<organism evidence="8 9">
    <name type="scientific">Neolecta irregularis (strain DAH-3)</name>
    <dbReference type="NCBI Taxonomy" id="1198029"/>
    <lineage>
        <taxon>Eukaryota</taxon>
        <taxon>Fungi</taxon>
        <taxon>Dikarya</taxon>
        <taxon>Ascomycota</taxon>
        <taxon>Taphrinomycotina</taxon>
        <taxon>Neolectales</taxon>
        <taxon>Neolectaceae</taxon>
        <taxon>Neolecta</taxon>
    </lineage>
</organism>
<comment type="caution">
    <text evidence="8">The sequence shown here is derived from an EMBL/GenBank/DDBJ whole genome shotgun (WGS) entry which is preliminary data.</text>
</comment>
<accession>A0A1U7LML4</accession>
<dbReference type="InterPro" id="IPR036259">
    <property type="entry name" value="MFS_trans_sf"/>
</dbReference>
<dbReference type="AlphaFoldDB" id="A0A1U7LML4"/>
<evidence type="ECO:0000256" key="6">
    <source>
        <dbReference type="SAM" id="Phobius"/>
    </source>
</evidence>
<sequence>MTKMTPIESQNVLPDDSGTKETIRELSNAVDVKYSRKVKILNAELEKIGYGRYQKRLFLFAGLAYCNNDSLIFATAACLPSIIAEWNPEHAPMATLALNSGVLTGSIFWGIISDVYGRRQTFNLTSCISSLCAILCGCSPSFPVFCIANSLIGFGIGGILTMNAALFLESIQPSKQGMMMFLSIGFAAGTALGTFSAWPLIKYFSCIDLPDHSLCTRKNNMGWRYLYFILGTLDILSHNSTTGGLAICSFVIRIPCHHLLETPKWLLSKDREADMLIVLQAMAKRNHTTSSLTLSDLQEKNSTLVEVASRNVSIPLPRLQHKFKLIHSLFSSKQLGIFTLMITLIWGAIGLAYPLFNYFLPIYLGYVQIKISLIANSSHQRSSNNSSDAVSGEFAIITFVGIPASFLSVYLVSTSVGRRGVMSISAFCVGLFLILFTRAYDKASIMGLNCCICIFQTIVYGVLYSYTSEVFPAPIRGTGNGLVISFNRFCGLVAPLIASYTDLENNFPIFVSAGLFFASSILLALLPFETRGTISL</sequence>
<evidence type="ECO:0000256" key="5">
    <source>
        <dbReference type="ARBA" id="ARBA00023136"/>
    </source>
</evidence>
<feature type="transmembrane region" description="Helical" evidence="6">
    <location>
        <begin position="394"/>
        <end position="413"/>
    </location>
</feature>
<dbReference type="SUPFAM" id="SSF103473">
    <property type="entry name" value="MFS general substrate transporter"/>
    <property type="match status" value="1"/>
</dbReference>
<feature type="transmembrane region" description="Helical" evidence="6">
    <location>
        <begin position="151"/>
        <end position="168"/>
    </location>
</feature>
<feature type="domain" description="Major facilitator superfamily (MFS) profile" evidence="7">
    <location>
        <begin position="55"/>
        <end position="531"/>
    </location>
</feature>
<dbReference type="Gene3D" id="1.20.1250.20">
    <property type="entry name" value="MFS general substrate transporter like domains"/>
    <property type="match status" value="1"/>
</dbReference>
<dbReference type="GO" id="GO:0022857">
    <property type="term" value="F:transmembrane transporter activity"/>
    <property type="evidence" value="ECO:0007669"/>
    <property type="project" value="InterPro"/>
</dbReference>
<evidence type="ECO:0000256" key="1">
    <source>
        <dbReference type="ARBA" id="ARBA00004141"/>
    </source>
</evidence>
<feature type="transmembrane region" description="Helical" evidence="6">
    <location>
        <begin position="335"/>
        <end position="356"/>
    </location>
</feature>
<proteinExistence type="predicted"/>
<evidence type="ECO:0000313" key="8">
    <source>
        <dbReference type="EMBL" id="OLL23895.1"/>
    </source>
</evidence>
<dbReference type="PROSITE" id="PS50850">
    <property type="entry name" value="MFS"/>
    <property type="match status" value="1"/>
</dbReference>
<dbReference type="OrthoDB" id="3936150at2759"/>
<keyword evidence="3 6" id="KW-0812">Transmembrane</keyword>
<evidence type="ECO:0000259" key="7">
    <source>
        <dbReference type="PROSITE" id="PS50850"/>
    </source>
</evidence>
<keyword evidence="4 6" id="KW-1133">Transmembrane helix</keyword>
<evidence type="ECO:0000256" key="4">
    <source>
        <dbReference type="ARBA" id="ARBA00022989"/>
    </source>
</evidence>
<dbReference type="InterPro" id="IPR011701">
    <property type="entry name" value="MFS"/>
</dbReference>
<comment type="subcellular location">
    <subcellularLocation>
        <location evidence="1">Membrane</location>
        <topology evidence="1">Multi-pass membrane protein</topology>
    </subcellularLocation>
</comment>
<dbReference type="EMBL" id="LXFE01001122">
    <property type="protein sequence ID" value="OLL23895.1"/>
    <property type="molecule type" value="Genomic_DNA"/>
</dbReference>
<feature type="transmembrane region" description="Helical" evidence="6">
    <location>
        <begin position="507"/>
        <end position="528"/>
    </location>
</feature>
<gene>
    <name evidence="8" type="ORF">NEOLI_004322</name>
</gene>
<feature type="transmembrane region" description="Helical" evidence="6">
    <location>
        <begin position="420"/>
        <end position="440"/>
    </location>
</feature>
<feature type="transmembrane region" description="Helical" evidence="6">
    <location>
        <begin position="180"/>
        <end position="205"/>
    </location>
</feature>
<dbReference type="Proteomes" id="UP000186594">
    <property type="component" value="Unassembled WGS sequence"/>
</dbReference>